<keyword evidence="3" id="KW-0540">Nuclease</keyword>
<dbReference type="RefSeq" id="WP_320217845.1">
    <property type="nucleotide sequence ID" value="NZ_JAVIIS010000092.1"/>
</dbReference>
<dbReference type="Gene3D" id="3.40.50.300">
    <property type="entry name" value="P-loop containing nucleotide triphosphate hydrolases"/>
    <property type="match status" value="1"/>
</dbReference>
<evidence type="ECO:0000259" key="1">
    <source>
        <dbReference type="Pfam" id="PF04471"/>
    </source>
</evidence>
<dbReference type="SUPFAM" id="SSF52980">
    <property type="entry name" value="Restriction endonuclease-like"/>
    <property type="match status" value="1"/>
</dbReference>
<keyword evidence="3" id="KW-0255">Endonuclease</keyword>
<dbReference type="EC" id="3.1.21.-" evidence="3"/>
<name>A0ABU4X6B3_9HYPH</name>
<organism evidence="3 4">
    <name type="scientific">Mesorhizobium australafricanum</name>
    <dbReference type="NCBI Taxonomy" id="3072311"/>
    <lineage>
        <taxon>Bacteria</taxon>
        <taxon>Pseudomonadati</taxon>
        <taxon>Pseudomonadota</taxon>
        <taxon>Alphaproteobacteria</taxon>
        <taxon>Hyphomicrobiales</taxon>
        <taxon>Phyllobacteriaceae</taxon>
        <taxon>Mesorhizobium</taxon>
    </lineage>
</organism>
<feature type="domain" description="Novel STAND NTPase 3" evidence="2">
    <location>
        <begin position="174"/>
        <end position="333"/>
    </location>
</feature>
<comment type="caution">
    <text evidence="3">The sequence shown here is derived from an EMBL/GenBank/DDBJ whole genome shotgun (WGS) entry which is preliminary data.</text>
</comment>
<dbReference type="Pfam" id="PF04471">
    <property type="entry name" value="Mrr_cat"/>
    <property type="match status" value="1"/>
</dbReference>
<dbReference type="SUPFAM" id="SSF52540">
    <property type="entry name" value="P-loop containing nucleoside triphosphate hydrolases"/>
    <property type="match status" value="1"/>
</dbReference>
<dbReference type="InterPro" id="IPR011335">
    <property type="entry name" value="Restrct_endonuc-II-like"/>
</dbReference>
<dbReference type="GO" id="GO:0004519">
    <property type="term" value="F:endonuclease activity"/>
    <property type="evidence" value="ECO:0007669"/>
    <property type="project" value="UniProtKB-KW"/>
</dbReference>
<dbReference type="InterPro" id="IPR007560">
    <property type="entry name" value="Restrct_endonuc_IV_Mrr"/>
</dbReference>
<dbReference type="InterPro" id="IPR049050">
    <property type="entry name" value="nSTAND3"/>
</dbReference>
<feature type="domain" description="Restriction endonuclease type IV Mrr" evidence="1">
    <location>
        <begin position="7"/>
        <end position="101"/>
    </location>
</feature>
<dbReference type="Proteomes" id="UP001272097">
    <property type="component" value="Unassembled WGS sequence"/>
</dbReference>
<dbReference type="Pfam" id="PF20720">
    <property type="entry name" value="nSTAND3"/>
    <property type="match status" value="1"/>
</dbReference>
<protein>
    <submittedName>
        <fullName evidence="3">Restriction endonuclease</fullName>
        <ecNumber evidence="3">3.1.21.-</ecNumber>
    </submittedName>
</protein>
<evidence type="ECO:0000313" key="4">
    <source>
        <dbReference type="Proteomes" id="UP001272097"/>
    </source>
</evidence>
<gene>
    <name evidence="3" type="ORF">RFM51_30320</name>
</gene>
<proteinExistence type="predicted"/>
<dbReference type="GO" id="GO:0016787">
    <property type="term" value="F:hydrolase activity"/>
    <property type="evidence" value="ECO:0007669"/>
    <property type="project" value="UniProtKB-KW"/>
</dbReference>
<dbReference type="InterPro" id="IPR027417">
    <property type="entry name" value="P-loop_NTPase"/>
</dbReference>
<accession>A0ABU4X6B3</accession>
<sequence>MVTYNFSRLSPYDFEELVGDLLSACWGETLERFTLGRDDGIDLRCFKSGVQTIVQCKHYPGSGFRKLLSTFKREELPRLRKLNPERYVLVTSVGLTPGNKDELRKCAAPYIGSTTDVIGRTELNALLREHPKVEADNFKLWFTSAAVMKRVLHNAERCQTEFEIERVTASLPMFVQSRALPRARSILEGSRIVIISGAPGIGKTTLADMLLYAHLDQDYEPVVIQNSIEEARRLFDRNQKQIFYFDDFLGETFLNDGRVYEKNQDAALVNFMEAVKRTKHSRFILTTREHILRNAVAASERLSSSEILHSRCILELGDYSRRQKARILYNHLFFGDLPAEYKRELLKDDFFLDIVNHKNFTPRLVSWLAGYARVRQVPIEGYRSHVRALLDSPEAIWRYAFEHQISDAARSLLLTLASLGRHVDPLDLRPAWDGIQGHNSRKYNFRTGAHEFRRSIQELEGSFISIGPYGIDFLNPSIRDFMNLVLSGDDDYADDVIAGAIRFRQLQELRDFAVERNAPQLLAKVSSENERYLAALSRTISSQHLRWTKTVVGRQGTLVDLTPEHRLSWLLTWADESRNAKVWQLATSAFQFLQSEQNGVTDINAIIGVLEVLDGAPWARAHGGEGMRRALLDRILECLQFARYYEWDRLLGYAEKSPAWSGPDEAAVSAALVQYRDGGAFDEVSDCSGETELSELKDGLEDLAKKYGLSFYAPLSQINELLAEFDRPDGESDDRGLGFNGGSSLSELLEFPATDDELRDMFRSLPLI</sequence>
<evidence type="ECO:0000313" key="3">
    <source>
        <dbReference type="EMBL" id="MDX8443867.1"/>
    </source>
</evidence>
<dbReference type="Gene3D" id="3.40.1350.10">
    <property type="match status" value="1"/>
</dbReference>
<evidence type="ECO:0000259" key="2">
    <source>
        <dbReference type="Pfam" id="PF20720"/>
    </source>
</evidence>
<dbReference type="InterPro" id="IPR011856">
    <property type="entry name" value="tRNA_endonuc-like_dom_sf"/>
</dbReference>
<dbReference type="EMBL" id="JAVIIS010000092">
    <property type="protein sequence ID" value="MDX8443867.1"/>
    <property type="molecule type" value="Genomic_DNA"/>
</dbReference>
<keyword evidence="4" id="KW-1185">Reference proteome</keyword>
<keyword evidence="3" id="KW-0378">Hydrolase</keyword>
<reference evidence="3 4" key="1">
    <citation type="submission" date="2023-08" db="EMBL/GenBank/DDBJ databases">
        <title>Implementing the SeqCode for naming new Mesorhizobium species isolated from Vachellia karroo root nodules.</title>
        <authorList>
            <person name="Van Lill M."/>
        </authorList>
    </citation>
    <scope>NUCLEOTIDE SEQUENCE [LARGE SCALE GENOMIC DNA]</scope>
    <source>
        <strain evidence="3 4">VK3E</strain>
    </source>
</reference>